<protein>
    <submittedName>
        <fullName evidence="5">Glycosyl hydrolase family 57</fullName>
    </submittedName>
</protein>
<evidence type="ECO:0000313" key="6">
    <source>
        <dbReference type="Proteomes" id="UP000053091"/>
    </source>
</evidence>
<dbReference type="InterPro" id="IPR011330">
    <property type="entry name" value="Glyco_hydro/deAcase_b/a-brl"/>
</dbReference>
<evidence type="ECO:0000259" key="4">
    <source>
        <dbReference type="Pfam" id="PF03065"/>
    </source>
</evidence>
<evidence type="ECO:0000256" key="2">
    <source>
        <dbReference type="ARBA" id="ARBA00023277"/>
    </source>
</evidence>
<dbReference type="PANTHER" id="PTHR36306">
    <property type="entry name" value="ALPHA-AMYLASE-RELATED-RELATED"/>
    <property type="match status" value="1"/>
</dbReference>
<dbReference type="PATRIC" id="fig|1678841.3.peg.3111"/>
<dbReference type="EMBL" id="DF968183">
    <property type="protein sequence ID" value="GAP44599.1"/>
    <property type="molecule type" value="Genomic_DNA"/>
</dbReference>
<dbReference type="PANTHER" id="PTHR36306:SF1">
    <property type="entry name" value="ALPHA-AMYLASE-RELATED"/>
    <property type="match status" value="1"/>
</dbReference>
<feature type="domain" description="Glycoside hydrolase family 57 N-terminal" evidence="4">
    <location>
        <begin position="6"/>
        <end position="294"/>
    </location>
</feature>
<reference evidence="5" key="1">
    <citation type="journal article" date="2015" name="Genome Announc.">
        <title>Draft Genome Sequence of Bacteroidales Strain TBC1, a Novel Isolate from a Methanogenic Wastewater Treatment System.</title>
        <authorList>
            <person name="Tourlousse D.M."/>
            <person name="Matsuura N."/>
            <person name="Sun L."/>
            <person name="Toyonaga M."/>
            <person name="Kuroda K."/>
            <person name="Ohashi A."/>
            <person name="Cruz R."/>
            <person name="Yamaguchi T."/>
            <person name="Sekiguchi Y."/>
        </authorList>
    </citation>
    <scope>NUCLEOTIDE SEQUENCE [LARGE SCALE GENOMIC DNA]</scope>
    <source>
        <strain evidence="5">TBC1</strain>
    </source>
</reference>
<feature type="region of interest" description="Disordered" evidence="3">
    <location>
        <begin position="416"/>
        <end position="449"/>
    </location>
</feature>
<dbReference type="GO" id="GO:0016787">
    <property type="term" value="F:hydrolase activity"/>
    <property type="evidence" value="ECO:0007669"/>
    <property type="project" value="UniProtKB-KW"/>
</dbReference>
<keyword evidence="5" id="KW-0378">Hydrolase</keyword>
<name>A0A0S7C1B5_9BACT</name>
<dbReference type="CDD" id="cd10795">
    <property type="entry name" value="GH57N_MJA1_like"/>
    <property type="match status" value="1"/>
</dbReference>
<keyword evidence="2" id="KW-0119">Carbohydrate metabolism</keyword>
<evidence type="ECO:0000256" key="3">
    <source>
        <dbReference type="SAM" id="MobiDB-lite"/>
    </source>
</evidence>
<dbReference type="SUPFAM" id="SSF88713">
    <property type="entry name" value="Glycoside hydrolase/deacetylase"/>
    <property type="match status" value="1"/>
</dbReference>
<dbReference type="RefSeq" id="WP_062044173.1">
    <property type="nucleotide sequence ID" value="NZ_DF968183.1"/>
</dbReference>
<dbReference type="Pfam" id="PF03065">
    <property type="entry name" value="Glyco_hydro_57"/>
    <property type="match status" value="1"/>
</dbReference>
<accession>A0A0S7C1B5</accession>
<dbReference type="InterPro" id="IPR004300">
    <property type="entry name" value="Glyco_hydro_57_N"/>
</dbReference>
<evidence type="ECO:0000256" key="1">
    <source>
        <dbReference type="ARBA" id="ARBA00006821"/>
    </source>
</evidence>
<dbReference type="Gene3D" id="3.20.110.20">
    <property type="match status" value="1"/>
</dbReference>
<gene>
    <name evidence="5" type="ORF">TBC1_12408</name>
</gene>
<sequence>MRSICLYFQVHQPFRLRTYRFFDIGASHYYYDEYQNRTIIKRVVERSYLPMNELLLGLIKEYGARFRVSFSISGIALDQFELYAPEVIRSFRKLADTGNVEFLAETYAHSLVSLKDAEEFRSQVNRHADRIEQLFGKRPTAFRNTELIYADFIGQQVYDMGYKVMLTEGAKHVLGWKSPNFLYCNAANPKLKLLLRNFQLSDDIGFRFSNHSWIEWPLTAEKFTGWLAAFDKNQQVVNIGLDYETFGEHQWQETGIFDFMKSLPKQVFSSTDFSFDTPTAVAERLQPVAAVSVPVPISWADEERDLTAWLGNEMQDEAFDSLYGLLPQIRNCTDPDIQKDWLYLQSSDHFYYMCTKWFSDGAVHKYFNPFSTPYEAFINYMNVLSDFITRLKSVKMPVMAESADFSVPDPAKKAKKVVAKKAAPPKVSTQKSAAGKTAPEKKKPVARKK</sequence>
<dbReference type="AlphaFoldDB" id="A0A0S7C1B5"/>
<keyword evidence="6" id="KW-1185">Reference proteome</keyword>
<dbReference type="OrthoDB" id="138256at2"/>
<organism evidence="5">
    <name type="scientific">Lentimicrobium saccharophilum</name>
    <dbReference type="NCBI Taxonomy" id="1678841"/>
    <lineage>
        <taxon>Bacteria</taxon>
        <taxon>Pseudomonadati</taxon>
        <taxon>Bacteroidota</taxon>
        <taxon>Bacteroidia</taxon>
        <taxon>Bacteroidales</taxon>
        <taxon>Lentimicrobiaceae</taxon>
        <taxon>Lentimicrobium</taxon>
    </lineage>
</organism>
<dbReference type="GO" id="GO:0005975">
    <property type="term" value="P:carbohydrate metabolic process"/>
    <property type="evidence" value="ECO:0007669"/>
    <property type="project" value="InterPro"/>
</dbReference>
<dbReference type="STRING" id="1678841.TBC1_12408"/>
<evidence type="ECO:0000313" key="5">
    <source>
        <dbReference type="EMBL" id="GAP44599.1"/>
    </source>
</evidence>
<dbReference type="InterPro" id="IPR052046">
    <property type="entry name" value="GH57_Enzymes"/>
</dbReference>
<proteinExistence type="inferred from homology"/>
<dbReference type="Proteomes" id="UP000053091">
    <property type="component" value="Unassembled WGS sequence"/>
</dbReference>
<comment type="similarity">
    <text evidence="1">Belongs to the glycosyl hydrolase 57 family.</text>
</comment>